<evidence type="ECO:0000259" key="4">
    <source>
        <dbReference type="SMART" id="SM00849"/>
    </source>
</evidence>
<feature type="signal peptide" evidence="3">
    <location>
        <begin position="1"/>
        <end position="21"/>
    </location>
</feature>
<keyword evidence="1 2" id="KW-0378">Hydrolase</keyword>
<dbReference type="Gene3D" id="3.60.15.10">
    <property type="entry name" value="Ribonuclease Z/Hydroxyacylglutathione hydrolase-like"/>
    <property type="match status" value="1"/>
</dbReference>
<dbReference type="HAMAP" id="MF_00457">
    <property type="entry name" value="UPF0173"/>
    <property type="match status" value="1"/>
</dbReference>
<protein>
    <recommendedName>
        <fullName evidence="2">UPF0173 metal-dependent hydrolase Geob_3274</fullName>
    </recommendedName>
</protein>
<evidence type="ECO:0000313" key="6">
    <source>
        <dbReference type="Proteomes" id="UP000007721"/>
    </source>
</evidence>
<dbReference type="InterPro" id="IPR001279">
    <property type="entry name" value="Metallo-B-lactamas"/>
</dbReference>
<keyword evidence="3" id="KW-0732">Signal</keyword>
<sequence length="283" mass="30720">MKLRQLIITLTLALLPFTALAAPATEITWYGQSAFRITTPTGKVLYMDPWINNPANSKGKEVLAAIKKADLIMVTHGHFDHVGDSSEIAKKTGAQLVASFDLGKAMVQYGGFPEKQFGFPTTGNFGGEISLLDGEVKVAFVQALHSSSIEPPDDSKYPKGLQYAGNPGGMVVSIKNGPTIYHTGDTDLFSDMTLVKDFGKVDIMMVCIGDRFTMGPRRAAMAVRLVDPELAIPMHFGTFPILTGTAPEFIAEMKKTSPSTTVKVLQVGETFSWPQKKLTMQTK</sequence>
<comment type="similarity">
    <text evidence="2">Belongs to the UPF0173 family.</text>
</comment>
<dbReference type="InterPro" id="IPR050114">
    <property type="entry name" value="UPF0173_UPF0282_UlaG_hydrolase"/>
</dbReference>
<proteinExistence type="inferred from homology"/>
<dbReference type="NCBIfam" id="NF001911">
    <property type="entry name" value="PRK00685.1"/>
    <property type="match status" value="1"/>
</dbReference>
<dbReference type="SUPFAM" id="SSF56281">
    <property type="entry name" value="Metallo-hydrolase/oxidoreductase"/>
    <property type="match status" value="1"/>
</dbReference>
<dbReference type="HOGENOM" id="CLU_070010_4_0_7"/>
<dbReference type="InterPro" id="IPR036866">
    <property type="entry name" value="RibonucZ/Hydroxyglut_hydro"/>
</dbReference>
<dbReference type="AlphaFoldDB" id="B9M4T3"/>
<dbReference type="KEGG" id="geo:Geob_3274"/>
<dbReference type="EMBL" id="CP001390">
    <property type="protein sequence ID" value="ACM21617.1"/>
    <property type="molecule type" value="Genomic_DNA"/>
</dbReference>
<keyword evidence="6" id="KW-1185">Reference proteome</keyword>
<dbReference type="CDD" id="cd06262">
    <property type="entry name" value="metallo-hydrolase-like_MBL-fold"/>
    <property type="match status" value="1"/>
</dbReference>
<dbReference type="SMART" id="SM00849">
    <property type="entry name" value="Lactamase_B"/>
    <property type="match status" value="1"/>
</dbReference>
<dbReference type="eggNOG" id="COG2220">
    <property type="taxonomic scope" value="Bacteria"/>
</dbReference>
<dbReference type="PANTHER" id="PTHR43546:SF3">
    <property type="entry name" value="UPF0173 METAL-DEPENDENT HYDROLASE MJ1163"/>
    <property type="match status" value="1"/>
</dbReference>
<dbReference type="Proteomes" id="UP000007721">
    <property type="component" value="Chromosome"/>
</dbReference>
<gene>
    <name evidence="5" type="ordered locus">Geob_3274</name>
</gene>
<feature type="chain" id="PRO_5002886641" description="UPF0173 metal-dependent hydrolase Geob_3274" evidence="3">
    <location>
        <begin position="22"/>
        <end position="283"/>
    </location>
</feature>
<organism evidence="5 6">
    <name type="scientific">Geotalea daltonii (strain DSM 22248 / JCM 15807 / FRC-32)</name>
    <name type="common">Geobacter daltonii</name>
    <dbReference type="NCBI Taxonomy" id="316067"/>
    <lineage>
        <taxon>Bacteria</taxon>
        <taxon>Pseudomonadati</taxon>
        <taxon>Thermodesulfobacteriota</taxon>
        <taxon>Desulfuromonadia</taxon>
        <taxon>Geobacterales</taxon>
        <taxon>Geobacteraceae</taxon>
        <taxon>Geotalea</taxon>
    </lineage>
</organism>
<evidence type="ECO:0000256" key="3">
    <source>
        <dbReference type="SAM" id="SignalP"/>
    </source>
</evidence>
<dbReference type="Pfam" id="PF13483">
    <property type="entry name" value="Lactamase_B_3"/>
    <property type="match status" value="1"/>
</dbReference>
<evidence type="ECO:0000256" key="1">
    <source>
        <dbReference type="ARBA" id="ARBA00022801"/>
    </source>
</evidence>
<reference evidence="5 6" key="1">
    <citation type="submission" date="2009-01" db="EMBL/GenBank/DDBJ databases">
        <title>Complete sequence of Geobacter sp. FRC-32.</title>
        <authorList>
            <consortium name="US DOE Joint Genome Institute"/>
            <person name="Lucas S."/>
            <person name="Copeland A."/>
            <person name="Lapidus A."/>
            <person name="Glavina del Rio T."/>
            <person name="Dalin E."/>
            <person name="Tice H."/>
            <person name="Bruce D."/>
            <person name="Goodwin L."/>
            <person name="Pitluck S."/>
            <person name="Saunders E."/>
            <person name="Brettin T."/>
            <person name="Detter J.C."/>
            <person name="Han C."/>
            <person name="Larimer F."/>
            <person name="Land M."/>
            <person name="Hauser L."/>
            <person name="Kyrpides N."/>
            <person name="Ovchinnikova G."/>
            <person name="Kostka J."/>
            <person name="Richardson P."/>
        </authorList>
    </citation>
    <scope>NUCLEOTIDE SEQUENCE [LARGE SCALE GENOMIC DNA]</scope>
    <source>
        <strain evidence="6">DSM 22248 / JCM 15807 / FRC-32</strain>
    </source>
</reference>
<dbReference type="InterPro" id="IPR022877">
    <property type="entry name" value="UPF0173"/>
</dbReference>
<evidence type="ECO:0000256" key="2">
    <source>
        <dbReference type="HAMAP-Rule" id="MF_00457"/>
    </source>
</evidence>
<evidence type="ECO:0000313" key="5">
    <source>
        <dbReference type="EMBL" id="ACM21617.1"/>
    </source>
</evidence>
<name>B9M4T3_GEODF</name>
<feature type="domain" description="Metallo-beta-lactamase" evidence="4">
    <location>
        <begin position="31"/>
        <end position="235"/>
    </location>
</feature>
<dbReference type="RefSeq" id="WP_012648345.1">
    <property type="nucleotide sequence ID" value="NC_011979.1"/>
</dbReference>
<accession>B9M4T3</accession>
<dbReference type="GO" id="GO:0016787">
    <property type="term" value="F:hydrolase activity"/>
    <property type="evidence" value="ECO:0007669"/>
    <property type="project" value="UniProtKB-UniRule"/>
</dbReference>
<dbReference type="PANTHER" id="PTHR43546">
    <property type="entry name" value="UPF0173 METAL-DEPENDENT HYDROLASE MJ1163-RELATED"/>
    <property type="match status" value="1"/>
</dbReference>